<feature type="compositionally biased region" description="Basic and acidic residues" evidence="1">
    <location>
        <begin position="268"/>
        <end position="281"/>
    </location>
</feature>
<feature type="region of interest" description="Disordered" evidence="1">
    <location>
        <begin position="256"/>
        <end position="315"/>
    </location>
</feature>
<evidence type="ECO:0000256" key="1">
    <source>
        <dbReference type="SAM" id="MobiDB-lite"/>
    </source>
</evidence>
<comment type="caution">
    <text evidence="2">The sequence shown here is derived from an EMBL/GenBank/DDBJ whole genome shotgun (WGS) entry which is preliminary data.</text>
</comment>
<evidence type="ECO:0000313" key="3">
    <source>
        <dbReference type="Proteomes" id="UP000324800"/>
    </source>
</evidence>
<feature type="non-terminal residue" evidence="2">
    <location>
        <position position="1"/>
    </location>
</feature>
<gene>
    <name evidence="2" type="ORF">EZS28_016158</name>
</gene>
<feature type="compositionally biased region" description="Basic and acidic residues" evidence="1">
    <location>
        <begin position="306"/>
        <end position="315"/>
    </location>
</feature>
<sequence>QIQGQQPPQYPFQYSGQPMQHPIQPVQFPIIPPPNPFLPTVNPPQIISQPRLPSNETAIEQQSSIQPSQQMEQVTIQTAERPRQSTMSIRSVHNLLIPPIPASPQQQIPRIPLLLYTTERSQQQRQSQRSISPPHKRADESEDENFLDEIIPRMKMPHLPPHMSDLETAQRTWQNRGYDLVRDPSVIKYKNSKWHSKLATQKPFIFRDWREFRSDAGVSLEQINIPHYLSKEYKQQSPHEKSIRNESIRIYKREKQQAIDNGKGLKRPRLDEQLFEAEVRNKQSSSSNSSSSSSSSSNSQEIQEDWTGKGNKEIP</sequence>
<dbReference type="AlphaFoldDB" id="A0A5J4W053"/>
<feature type="compositionally biased region" description="Polar residues" evidence="1">
    <location>
        <begin position="46"/>
        <end position="58"/>
    </location>
</feature>
<dbReference type="Proteomes" id="UP000324800">
    <property type="component" value="Unassembled WGS sequence"/>
</dbReference>
<proteinExistence type="predicted"/>
<dbReference type="EMBL" id="SNRW01004033">
    <property type="protein sequence ID" value="KAA6388311.1"/>
    <property type="molecule type" value="Genomic_DNA"/>
</dbReference>
<organism evidence="2 3">
    <name type="scientific">Streblomastix strix</name>
    <dbReference type="NCBI Taxonomy" id="222440"/>
    <lineage>
        <taxon>Eukaryota</taxon>
        <taxon>Metamonada</taxon>
        <taxon>Preaxostyla</taxon>
        <taxon>Oxymonadida</taxon>
        <taxon>Streblomastigidae</taxon>
        <taxon>Streblomastix</taxon>
    </lineage>
</organism>
<name>A0A5J4W053_9EUKA</name>
<protein>
    <submittedName>
        <fullName evidence="2">Uncharacterized protein</fullName>
    </submittedName>
</protein>
<evidence type="ECO:0000313" key="2">
    <source>
        <dbReference type="EMBL" id="KAA6388311.1"/>
    </source>
</evidence>
<reference evidence="2 3" key="1">
    <citation type="submission" date="2019-03" db="EMBL/GenBank/DDBJ databases">
        <title>Single cell metagenomics reveals metabolic interactions within the superorganism composed of flagellate Streblomastix strix and complex community of Bacteroidetes bacteria on its surface.</title>
        <authorList>
            <person name="Treitli S.C."/>
            <person name="Kolisko M."/>
            <person name="Husnik F."/>
            <person name="Keeling P."/>
            <person name="Hampl V."/>
        </authorList>
    </citation>
    <scope>NUCLEOTIDE SEQUENCE [LARGE SCALE GENOMIC DNA]</scope>
    <source>
        <strain evidence="2">ST1C</strain>
    </source>
</reference>
<feature type="region of interest" description="Disordered" evidence="1">
    <location>
        <begin position="119"/>
        <end position="143"/>
    </location>
</feature>
<feature type="compositionally biased region" description="Low complexity" evidence="1">
    <location>
        <begin position="284"/>
        <end position="299"/>
    </location>
</feature>
<feature type="compositionally biased region" description="Low complexity" evidence="1">
    <location>
        <begin position="59"/>
        <end position="73"/>
    </location>
</feature>
<accession>A0A5J4W053</accession>
<feature type="compositionally biased region" description="Polar residues" evidence="1">
    <location>
        <begin position="74"/>
        <end position="86"/>
    </location>
</feature>
<feature type="region of interest" description="Disordered" evidence="1">
    <location>
        <begin position="1"/>
        <end position="86"/>
    </location>
</feature>
<feature type="compositionally biased region" description="Low complexity" evidence="1">
    <location>
        <begin position="1"/>
        <end position="29"/>
    </location>
</feature>
<feature type="compositionally biased region" description="Low complexity" evidence="1">
    <location>
        <begin position="120"/>
        <end position="130"/>
    </location>
</feature>